<protein>
    <submittedName>
        <fullName evidence="7">Membrane protein</fullName>
    </submittedName>
</protein>
<keyword evidence="8" id="KW-1185">Reference proteome</keyword>
<gene>
    <name evidence="7" type="ORF">LX95_02354</name>
</gene>
<dbReference type="EMBL" id="QKYV01000006">
    <property type="protein sequence ID" value="PZW39212.1"/>
    <property type="molecule type" value="Genomic_DNA"/>
</dbReference>
<organism evidence="7 8">
    <name type="scientific">Mesonia algae</name>
    <dbReference type="NCBI Taxonomy" id="213248"/>
    <lineage>
        <taxon>Bacteria</taxon>
        <taxon>Pseudomonadati</taxon>
        <taxon>Bacteroidota</taxon>
        <taxon>Flavobacteriia</taxon>
        <taxon>Flavobacteriales</taxon>
        <taxon>Flavobacteriaceae</taxon>
        <taxon>Mesonia</taxon>
    </lineage>
</organism>
<dbReference type="RefSeq" id="WP_111541630.1">
    <property type="nucleotide sequence ID" value="NZ_QKYV01000006.1"/>
</dbReference>
<dbReference type="Pfam" id="PF03631">
    <property type="entry name" value="Virul_fac_BrkB"/>
    <property type="match status" value="1"/>
</dbReference>
<evidence type="ECO:0000313" key="8">
    <source>
        <dbReference type="Proteomes" id="UP000249542"/>
    </source>
</evidence>
<accession>A0A2W7I1A3</accession>
<dbReference type="Proteomes" id="UP000249542">
    <property type="component" value="Unassembled WGS sequence"/>
</dbReference>
<evidence type="ECO:0000256" key="4">
    <source>
        <dbReference type="ARBA" id="ARBA00022989"/>
    </source>
</evidence>
<evidence type="ECO:0000256" key="5">
    <source>
        <dbReference type="ARBA" id="ARBA00023136"/>
    </source>
</evidence>
<dbReference type="GO" id="GO:0005886">
    <property type="term" value="C:plasma membrane"/>
    <property type="evidence" value="ECO:0007669"/>
    <property type="project" value="UniProtKB-SubCell"/>
</dbReference>
<dbReference type="InterPro" id="IPR017039">
    <property type="entry name" value="Virul_fac_BrkB"/>
</dbReference>
<sequence length="306" mass="35103">MPEKEEGKDKNTSILNWLEKKSKAIILPGLEGLSLYDLGEIYTVGIVKGTFSTRASSIAFSFFMAIFPFLLFILNLIPFVWFIDDFHLKLLAFLDSLLPPQTSSFFNEIFFDIFNTPRAGLLSFVFVLSIFLMTNGINAIFTGFEYSYHTHINRSIIRQYFVALGVSLIIAFMLLVAVIVVFYLTYIIENLEAIGVFSDSLMWAQIGRYVVFILIIYNAVATLYYFGTKEGRQSRYFSIGAVFTMVLILITTFLFKIYIENFSSYNELYGSIGVLLILMLYIWLNANILLLGFELNASIYRLKQKK</sequence>
<evidence type="ECO:0000256" key="1">
    <source>
        <dbReference type="ARBA" id="ARBA00004651"/>
    </source>
</evidence>
<evidence type="ECO:0000256" key="3">
    <source>
        <dbReference type="ARBA" id="ARBA00022692"/>
    </source>
</evidence>
<feature type="transmembrane region" description="Helical" evidence="6">
    <location>
        <begin position="206"/>
        <end position="227"/>
    </location>
</feature>
<evidence type="ECO:0000256" key="2">
    <source>
        <dbReference type="ARBA" id="ARBA00022475"/>
    </source>
</evidence>
<dbReference type="PANTHER" id="PTHR30213:SF0">
    <property type="entry name" value="UPF0761 MEMBRANE PROTEIN YIHY"/>
    <property type="match status" value="1"/>
</dbReference>
<dbReference type="NCBIfam" id="TIGR00765">
    <property type="entry name" value="yihY_not_rbn"/>
    <property type="match status" value="1"/>
</dbReference>
<feature type="transmembrane region" description="Helical" evidence="6">
    <location>
        <begin position="161"/>
        <end position="186"/>
    </location>
</feature>
<keyword evidence="3 6" id="KW-0812">Transmembrane</keyword>
<feature type="transmembrane region" description="Helical" evidence="6">
    <location>
        <begin position="239"/>
        <end position="259"/>
    </location>
</feature>
<comment type="caution">
    <text evidence="7">The sequence shown here is derived from an EMBL/GenBank/DDBJ whole genome shotgun (WGS) entry which is preliminary data.</text>
</comment>
<reference evidence="7 8" key="1">
    <citation type="submission" date="2018-06" db="EMBL/GenBank/DDBJ databases">
        <title>Genomic Encyclopedia of Archaeal and Bacterial Type Strains, Phase II (KMG-II): from individual species to whole genera.</title>
        <authorList>
            <person name="Goeker M."/>
        </authorList>
    </citation>
    <scope>NUCLEOTIDE SEQUENCE [LARGE SCALE GENOMIC DNA]</scope>
    <source>
        <strain evidence="7 8">DSM 15361</strain>
    </source>
</reference>
<evidence type="ECO:0000313" key="7">
    <source>
        <dbReference type="EMBL" id="PZW39212.1"/>
    </source>
</evidence>
<name>A0A2W7I1A3_9FLAO</name>
<dbReference type="AlphaFoldDB" id="A0A2W7I1A3"/>
<keyword evidence="5 6" id="KW-0472">Membrane</keyword>
<evidence type="ECO:0000256" key="6">
    <source>
        <dbReference type="SAM" id="Phobius"/>
    </source>
</evidence>
<feature type="transmembrane region" description="Helical" evidence="6">
    <location>
        <begin position="58"/>
        <end position="83"/>
    </location>
</feature>
<keyword evidence="2" id="KW-1003">Cell membrane</keyword>
<keyword evidence="4 6" id="KW-1133">Transmembrane helix</keyword>
<dbReference type="PANTHER" id="PTHR30213">
    <property type="entry name" value="INNER MEMBRANE PROTEIN YHJD"/>
    <property type="match status" value="1"/>
</dbReference>
<comment type="subcellular location">
    <subcellularLocation>
        <location evidence="1">Cell membrane</location>
        <topology evidence="1">Multi-pass membrane protein</topology>
    </subcellularLocation>
</comment>
<dbReference type="PIRSF" id="PIRSF035875">
    <property type="entry name" value="RNase_BN"/>
    <property type="match status" value="1"/>
</dbReference>
<proteinExistence type="predicted"/>
<feature type="transmembrane region" description="Helical" evidence="6">
    <location>
        <begin position="121"/>
        <end position="141"/>
    </location>
</feature>
<feature type="transmembrane region" description="Helical" evidence="6">
    <location>
        <begin position="271"/>
        <end position="293"/>
    </location>
</feature>